<dbReference type="Pfam" id="PF13649">
    <property type="entry name" value="Methyltransf_25"/>
    <property type="match status" value="1"/>
</dbReference>
<dbReference type="SUPFAM" id="SSF53335">
    <property type="entry name" value="S-adenosyl-L-methionine-dependent methyltransferases"/>
    <property type="match status" value="1"/>
</dbReference>
<sequence length="254" mass="29389">MEKYEKHFAAVYNTYFANFSDSIFERIAACFKRQPIHDTNAAILDLCCGTGQLSLHFLNQGYKVTGIDLSEHMLSYAVHKAKDYIKTGVACFMVGDATRFELDERFGMVVSTYDALNHLEHDDALVQCFRSVCRALEQRGIFIFDLNTRSGLMHSDGMTINEDNHKLLITKRQYHSYFDKGSTRYSGFMRMKGSEEYFRFDQTVYNTTFDLLKVKQYLQNEGFVNVRFTSVEDLTVPLVDPEAHYRVFVIAERA</sequence>
<dbReference type="EMBL" id="QKRB01000060">
    <property type="protein sequence ID" value="PZD93087.1"/>
    <property type="molecule type" value="Genomic_DNA"/>
</dbReference>
<evidence type="ECO:0000313" key="4">
    <source>
        <dbReference type="Proteomes" id="UP000249522"/>
    </source>
</evidence>
<feature type="domain" description="Methyltransferase" evidence="2">
    <location>
        <begin position="43"/>
        <end position="140"/>
    </location>
</feature>
<keyword evidence="4" id="KW-1185">Reference proteome</keyword>
<organism evidence="3 4">
    <name type="scientific">Paenibacillus sambharensis</name>
    <dbReference type="NCBI Taxonomy" id="1803190"/>
    <lineage>
        <taxon>Bacteria</taxon>
        <taxon>Bacillati</taxon>
        <taxon>Bacillota</taxon>
        <taxon>Bacilli</taxon>
        <taxon>Bacillales</taxon>
        <taxon>Paenibacillaceae</taxon>
        <taxon>Paenibacillus</taxon>
    </lineage>
</organism>
<keyword evidence="1 3" id="KW-0808">Transferase</keyword>
<dbReference type="Proteomes" id="UP000249522">
    <property type="component" value="Unassembled WGS sequence"/>
</dbReference>
<dbReference type="Gene3D" id="3.40.50.150">
    <property type="entry name" value="Vaccinia Virus protein VP39"/>
    <property type="match status" value="1"/>
</dbReference>
<dbReference type="AlphaFoldDB" id="A0A2W1LNU6"/>
<dbReference type="CDD" id="cd02440">
    <property type="entry name" value="AdoMet_MTases"/>
    <property type="match status" value="1"/>
</dbReference>
<reference evidence="3 4" key="1">
    <citation type="submission" date="2018-06" db="EMBL/GenBank/DDBJ databases">
        <title>Paenibacillus imtechensis sp. nov.</title>
        <authorList>
            <person name="Pinnaka A.K."/>
            <person name="Singh H."/>
            <person name="Kaur M."/>
        </authorList>
    </citation>
    <scope>NUCLEOTIDE SEQUENCE [LARGE SCALE GENOMIC DNA]</scope>
    <source>
        <strain evidence="3 4">SMB1</strain>
    </source>
</reference>
<name>A0A2W1LNU6_9BACL</name>
<protein>
    <submittedName>
        <fullName evidence="3">Class I SAM-dependent methyltransferase</fullName>
    </submittedName>
</protein>
<dbReference type="InterPro" id="IPR029063">
    <property type="entry name" value="SAM-dependent_MTases_sf"/>
</dbReference>
<dbReference type="RefSeq" id="WP_111149729.1">
    <property type="nucleotide sequence ID" value="NZ_QKRB01000060.1"/>
</dbReference>
<keyword evidence="3" id="KW-0489">Methyltransferase</keyword>
<dbReference type="Gene3D" id="2.20.25.110">
    <property type="entry name" value="S-adenosyl-L-methionine-dependent methyltransferases"/>
    <property type="match status" value="1"/>
</dbReference>
<dbReference type="GO" id="GO:0008168">
    <property type="term" value="F:methyltransferase activity"/>
    <property type="evidence" value="ECO:0007669"/>
    <property type="project" value="UniProtKB-KW"/>
</dbReference>
<accession>A0A2W1LNU6</accession>
<evidence type="ECO:0000256" key="1">
    <source>
        <dbReference type="ARBA" id="ARBA00022679"/>
    </source>
</evidence>
<gene>
    <name evidence="3" type="ORF">DNH61_25240</name>
</gene>
<comment type="caution">
    <text evidence="3">The sequence shown here is derived from an EMBL/GenBank/DDBJ whole genome shotgun (WGS) entry which is preliminary data.</text>
</comment>
<evidence type="ECO:0000313" key="3">
    <source>
        <dbReference type="EMBL" id="PZD93087.1"/>
    </source>
</evidence>
<dbReference type="GO" id="GO:0032259">
    <property type="term" value="P:methylation"/>
    <property type="evidence" value="ECO:0007669"/>
    <property type="project" value="UniProtKB-KW"/>
</dbReference>
<dbReference type="PANTHER" id="PTHR43861">
    <property type="entry name" value="TRANS-ACONITATE 2-METHYLTRANSFERASE-RELATED"/>
    <property type="match status" value="1"/>
</dbReference>
<dbReference type="InterPro" id="IPR041698">
    <property type="entry name" value="Methyltransf_25"/>
</dbReference>
<dbReference type="OrthoDB" id="9811589at2"/>
<proteinExistence type="predicted"/>
<evidence type="ECO:0000259" key="2">
    <source>
        <dbReference type="Pfam" id="PF13649"/>
    </source>
</evidence>